<sequence length="164" mass="18790">MEGLIIFIIVSLIGYFFSDKKGEKKPTKNSSRRSANSPNKGRLDDLVQQMKDKMNEIEDDAKPLSKRQEQARKVAQQAKKRAEQLAQDPRYKERFDALEQKIGAHDLTDSKGVEKVRIKSMDRMLNEQGPTAKKQKNLLFHTKNDVKRAVLMAEILGPPKAKRK</sequence>
<name>A0A433RS70_9BACL</name>
<keyword evidence="3" id="KW-1185">Reference proteome</keyword>
<accession>A0A433RS70</accession>
<gene>
    <name evidence="2" type="ORF">QI30_13545</name>
</gene>
<comment type="caution">
    <text evidence="2">The sequence shown here is derived from an EMBL/GenBank/DDBJ whole genome shotgun (WGS) entry which is preliminary data.</text>
</comment>
<proteinExistence type="predicted"/>
<dbReference type="AlphaFoldDB" id="A0A433RS70"/>
<reference evidence="2 3" key="1">
    <citation type="submission" date="2014-11" db="EMBL/GenBank/DDBJ databases">
        <title>Genome sequence and analysis of novel Kurthia sp.</title>
        <authorList>
            <person name="Lawson J.N."/>
            <person name="Gonzalez J.E."/>
            <person name="Rinauldi L."/>
            <person name="Xuan Z."/>
            <person name="Firman A."/>
            <person name="Shaddox L."/>
            <person name="Trudeau A."/>
            <person name="Shah S."/>
            <person name="Reiman D."/>
        </authorList>
    </citation>
    <scope>NUCLEOTIDE SEQUENCE [LARGE SCALE GENOMIC DNA]</scope>
    <source>
        <strain evidence="2 3">3B1D</strain>
    </source>
</reference>
<dbReference type="OrthoDB" id="2734847at2"/>
<organism evidence="2 3">
    <name type="scientific">Candidatus Kurthia intestinigallinarum</name>
    <dbReference type="NCBI Taxonomy" id="1562256"/>
    <lineage>
        <taxon>Bacteria</taxon>
        <taxon>Bacillati</taxon>
        <taxon>Bacillota</taxon>
        <taxon>Bacilli</taxon>
        <taxon>Bacillales</taxon>
        <taxon>Caryophanaceae</taxon>
        <taxon>Kurthia</taxon>
    </lineage>
</organism>
<feature type="compositionally biased region" description="Basic and acidic residues" evidence="1">
    <location>
        <begin position="41"/>
        <end position="72"/>
    </location>
</feature>
<evidence type="ECO:0000256" key="1">
    <source>
        <dbReference type="SAM" id="MobiDB-lite"/>
    </source>
</evidence>
<evidence type="ECO:0000313" key="2">
    <source>
        <dbReference type="EMBL" id="RUS54435.1"/>
    </source>
</evidence>
<dbReference type="EMBL" id="JTFC01000032">
    <property type="protein sequence ID" value="RUS54435.1"/>
    <property type="molecule type" value="Genomic_DNA"/>
</dbReference>
<dbReference type="Proteomes" id="UP000288623">
    <property type="component" value="Unassembled WGS sequence"/>
</dbReference>
<dbReference type="RefSeq" id="WP_126991162.1">
    <property type="nucleotide sequence ID" value="NZ_JTFC01000032.1"/>
</dbReference>
<protein>
    <submittedName>
        <fullName evidence="2">Uncharacterized protein</fullName>
    </submittedName>
</protein>
<feature type="compositionally biased region" description="Polar residues" evidence="1">
    <location>
        <begin position="28"/>
        <end position="39"/>
    </location>
</feature>
<feature type="region of interest" description="Disordered" evidence="1">
    <location>
        <begin position="20"/>
        <end position="89"/>
    </location>
</feature>
<evidence type="ECO:0000313" key="3">
    <source>
        <dbReference type="Proteomes" id="UP000288623"/>
    </source>
</evidence>